<feature type="compositionally biased region" description="Basic and acidic residues" evidence="1">
    <location>
        <begin position="435"/>
        <end position="453"/>
    </location>
</feature>
<dbReference type="AlphaFoldDB" id="A0A9P4HZY3"/>
<proteinExistence type="predicted"/>
<feature type="region of interest" description="Disordered" evidence="1">
    <location>
        <begin position="670"/>
        <end position="690"/>
    </location>
</feature>
<feature type="region of interest" description="Disordered" evidence="1">
    <location>
        <begin position="1"/>
        <end position="270"/>
    </location>
</feature>
<organism evidence="2 3">
    <name type="scientific">Saccharata proteae CBS 121410</name>
    <dbReference type="NCBI Taxonomy" id="1314787"/>
    <lineage>
        <taxon>Eukaryota</taxon>
        <taxon>Fungi</taxon>
        <taxon>Dikarya</taxon>
        <taxon>Ascomycota</taxon>
        <taxon>Pezizomycotina</taxon>
        <taxon>Dothideomycetes</taxon>
        <taxon>Dothideomycetes incertae sedis</taxon>
        <taxon>Botryosphaeriales</taxon>
        <taxon>Saccharataceae</taxon>
        <taxon>Saccharata</taxon>
    </lineage>
</organism>
<feature type="compositionally biased region" description="Basic residues" evidence="1">
    <location>
        <begin position="107"/>
        <end position="116"/>
    </location>
</feature>
<feature type="region of interest" description="Disordered" evidence="1">
    <location>
        <begin position="381"/>
        <end position="481"/>
    </location>
</feature>
<feature type="region of interest" description="Disordered" evidence="1">
    <location>
        <begin position="296"/>
        <end position="357"/>
    </location>
</feature>
<sequence>MDITRWLQETEDPALPADPRQTAAQKAREEALLQDGARLPSHRKRQPNPPPPDSSLLEIGEPATSARRASPRTKGADAEQHGPHSHDGTSQSGSDPVSTSTESARAKYARKPRRKTRPELYEPQPAHGKKRKRSEGRKDKGKGAKRKSRRKAKDRPAGLVQSFHANNVPKDRLTLKPKENLGMFKRGRASSPHRSKGLPDLVFSEMRFLQKRNEPADPPVDDARTKRKKKETQRREEEISAYFGAKRPALAERSGNIPSKPDPSQTKVRYSPAFFKISRPSTSFQSIKPTIEVPEKPYLGFGSRGPEHIRSATRSISWSESMRHSAQVAEQESARNNDLRQKSRSRHQSYRTVTSVHSPLVSGLGAQASLHTLPESLNPLRHQSESINSPRDEPQPHTKPGPPGPETEQSVVSLPRLDHVGALRPRSSHKHRTHALQDRDQRPCQKSNMKDANDISSHSPRRTACSKSHTQAEREEGQRLHARDTDQIATSAPVPHDLVSSPPVCNARDCDAEGFQLKRSSSPLAKMLRDCNNACLDVPTEPERYDDGQDPIAPAVQFADHADVHYIERYPYSPADRRLPQGVAAAASDGPRLYQSQYSDEEMLYGLVGDEDAVEDDCLPEAAGGSRGCGGFYEDLEGDQGLLYQVEDEDGPFNVLPAGVNQCVVPDLGFEEQGGVRPDERRGLDEEDDEGMFDGFWRPHKLY</sequence>
<comment type="caution">
    <text evidence="2">The sequence shown here is derived from an EMBL/GenBank/DDBJ whole genome shotgun (WGS) entry which is preliminary data.</text>
</comment>
<evidence type="ECO:0000313" key="3">
    <source>
        <dbReference type="Proteomes" id="UP000799776"/>
    </source>
</evidence>
<gene>
    <name evidence="2" type="ORF">K490DRAFT_64988</name>
</gene>
<feature type="compositionally biased region" description="Basic and acidic residues" evidence="1">
    <location>
        <begin position="74"/>
        <end position="87"/>
    </location>
</feature>
<evidence type="ECO:0000313" key="2">
    <source>
        <dbReference type="EMBL" id="KAF2088310.1"/>
    </source>
</evidence>
<feature type="compositionally biased region" description="Basic and acidic residues" evidence="1">
    <location>
        <begin position="332"/>
        <end position="341"/>
    </location>
</feature>
<dbReference type="EMBL" id="ML978717">
    <property type="protein sequence ID" value="KAF2088310.1"/>
    <property type="molecule type" value="Genomic_DNA"/>
</dbReference>
<feature type="compositionally biased region" description="Basic residues" evidence="1">
    <location>
        <begin position="143"/>
        <end position="153"/>
    </location>
</feature>
<dbReference type="OrthoDB" id="2537141at2759"/>
<feature type="compositionally biased region" description="Polar residues" evidence="1">
    <location>
        <begin position="88"/>
        <end position="103"/>
    </location>
</feature>
<dbReference type="Proteomes" id="UP000799776">
    <property type="component" value="Unassembled WGS sequence"/>
</dbReference>
<protein>
    <submittedName>
        <fullName evidence="2">Uncharacterized protein</fullName>
    </submittedName>
</protein>
<evidence type="ECO:0000256" key="1">
    <source>
        <dbReference type="SAM" id="MobiDB-lite"/>
    </source>
</evidence>
<feature type="compositionally biased region" description="Basic and acidic residues" evidence="1">
    <location>
        <begin position="470"/>
        <end position="481"/>
    </location>
</feature>
<name>A0A9P4HZY3_9PEZI</name>
<feature type="compositionally biased region" description="Basic residues" evidence="1">
    <location>
        <begin position="185"/>
        <end position="196"/>
    </location>
</feature>
<feature type="compositionally biased region" description="Basic and acidic residues" evidence="1">
    <location>
        <begin position="169"/>
        <end position="179"/>
    </location>
</feature>
<reference evidence="2" key="1">
    <citation type="journal article" date="2020" name="Stud. Mycol.">
        <title>101 Dothideomycetes genomes: a test case for predicting lifestyles and emergence of pathogens.</title>
        <authorList>
            <person name="Haridas S."/>
            <person name="Albert R."/>
            <person name="Binder M."/>
            <person name="Bloem J."/>
            <person name="Labutti K."/>
            <person name="Salamov A."/>
            <person name="Andreopoulos B."/>
            <person name="Baker S."/>
            <person name="Barry K."/>
            <person name="Bills G."/>
            <person name="Bluhm B."/>
            <person name="Cannon C."/>
            <person name="Castanera R."/>
            <person name="Culley D."/>
            <person name="Daum C."/>
            <person name="Ezra D."/>
            <person name="Gonzalez J."/>
            <person name="Henrissat B."/>
            <person name="Kuo A."/>
            <person name="Liang C."/>
            <person name="Lipzen A."/>
            <person name="Lutzoni F."/>
            <person name="Magnuson J."/>
            <person name="Mondo S."/>
            <person name="Nolan M."/>
            <person name="Ohm R."/>
            <person name="Pangilinan J."/>
            <person name="Park H.-J."/>
            <person name="Ramirez L."/>
            <person name="Alfaro M."/>
            <person name="Sun H."/>
            <person name="Tritt A."/>
            <person name="Yoshinaga Y."/>
            <person name="Zwiers L.-H."/>
            <person name="Turgeon B."/>
            <person name="Goodwin S."/>
            <person name="Spatafora J."/>
            <person name="Crous P."/>
            <person name="Grigoriev I."/>
        </authorList>
    </citation>
    <scope>NUCLEOTIDE SEQUENCE</scope>
    <source>
        <strain evidence="2">CBS 121410</strain>
    </source>
</reference>
<keyword evidence="3" id="KW-1185">Reference proteome</keyword>
<accession>A0A9P4HZY3</accession>